<protein>
    <recommendedName>
        <fullName evidence="7">ABC3 transporter permease C-terminal domain-containing protein</fullName>
    </recommendedName>
</protein>
<feature type="transmembrane region" description="Helical" evidence="6">
    <location>
        <begin position="6"/>
        <end position="25"/>
    </location>
</feature>
<evidence type="ECO:0000313" key="9">
    <source>
        <dbReference type="Proteomes" id="UP000185612"/>
    </source>
</evidence>
<feature type="transmembrane region" description="Helical" evidence="6">
    <location>
        <begin position="256"/>
        <end position="281"/>
    </location>
</feature>
<sequence>MSATVTAASPTGGATGLFGLTLHLTRARFRARQGETLLYLASTLAFAVCGLASLTVAAGAWMFRQRSQHPTGLLAQAVAEEPTMQTVLDFYFVLALVACALLIPTTIALAKAAAVLGARGREQRLAVLRLVGLSAREVTRMSLVDTLIQVTAGLALGVLGYLLTFSLWSNLSMQGMPIAPREMLLPWWLAAAVWLTVTAVGLAASWWGLRQVRISPLGVSRLASNPLLAWWRLGVLVAVIFVALVAPSLMQLDDQIAGVVIFGAIVLAVVIGVNIAAPFVLQQVARAVVRFLPPAGMWAARRVVANPRETWGRVSTVGLLALIAAFMARMPLTFNQNMQGAARTFAEQSQNDMTTGAMITLGVGLVVAAISILISQASAIFERANQSYALTNMGASPGYLTRVRWLEVMAPLALALLAGYGLGYLLAAPLVRSAIEFGYYAGAHAAGAVVATLVFGWLLGAVALVACQPLQRRVLAERRRGND</sequence>
<feature type="transmembrane region" description="Helical" evidence="6">
    <location>
        <begin position="90"/>
        <end position="114"/>
    </location>
</feature>
<feature type="transmembrane region" description="Helical" evidence="6">
    <location>
        <begin position="188"/>
        <end position="209"/>
    </location>
</feature>
<dbReference type="OrthoDB" id="5118998at2"/>
<keyword evidence="2" id="KW-1003">Cell membrane</keyword>
<evidence type="ECO:0000256" key="2">
    <source>
        <dbReference type="ARBA" id="ARBA00022475"/>
    </source>
</evidence>
<feature type="transmembrane region" description="Helical" evidence="6">
    <location>
        <begin position="412"/>
        <end position="431"/>
    </location>
</feature>
<dbReference type="Proteomes" id="UP000185612">
    <property type="component" value="Unassembled WGS sequence"/>
</dbReference>
<evidence type="ECO:0000256" key="4">
    <source>
        <dbReference type="ARBA" id="ARBA00022989"/>
    </source>
</evidence>
<dbReference type="RefSeq" id="WP_073824876.1">
    <property type="nucleotide sequence ID" value="NZ_MQVS01000007.1"/>
</dbReference>
<feature type="transmembrane region" description="Helical" evidence="6">
    <location>
        <begin position="146"/>
        <end position="168"/>
    </location>
</feature>
<keyword evidence="9" id="KW-1185">Reference proteome</keyword>
<feature type="transmembrane region" description="Helical" evidence="6">
    <location>
        <begin position="437"/>
        <end position="470"/>
    </location>
</feature>
<keyword evidence="5 6" id="KW-0472">Membrane</keyword>
<comment type="subcellular location">
    <subcellularLocation>
        <location evidence="1">Cell membrane</location>
        <topology evidence="1">Multi-pass membrane protein</topology>
    </subcellularLocation>
</comment>
<feature type="transmembrane region" description="Helical" evidence="6">
    <location>
        <begin position="311"/>
        <end position="334"/>
    </location>
</feature>
<dbReference type="AlphaFoldDB" id="A0A1Q5PV21"/>
<proteinExistence type="predicted"/>
<accession>A0A1Q5PV21</accession>
<comment type="caution">
    <text evidence="8">The sequence shown here is derived from an EMBL/GenBank/DDBJ whole genome shotgun (WGS) entry which is preliminary data.</text>
</comment>
<dbReference type="InParanoid" id="A0A1Q5PV21"/>
<dbReference type="Pfam" id="PF02687">
    <property type="entry name" value="FtsX"/>
    <property type="match status" value="1"/>
</dbReference>
<evidence type="ECO:0000259" key="7">
    <source>
        <dbReference type="Pfam" id="PF02687"/>
    </source>
</evidence>
<dbReference type="STRING" id="52770.BSZ40_07645"/>
<reference evidence="9" key="1">
    <citation type="submission" date="2016-12" db="EMBL/GenBank/DDBJ databases">
        <authorList>
            <person name="Meng X."/>
        </authorList>
    </citation>
    <scope>NUCLEOTIDE SEQUENCE [LARGE SCALE GENOMIC DNA]</scope>
    <source>
        <strain evidence="9">DSM 20732</strain>
    </source>
</reference>
<evidence type="ECO:0000313" key="8">
    <source>
        <dbReference type="EMBL" id="OKL51431.1"/>
    </source>
</evidence>
<feature type="transmembrane region" description="Helical" evidence="6">
    <location>
        <begin position="354"/>
        <end position="374"/>
    </location>
</feature>
<dbReference type="GO" id="GO:0005886">
    <property type="term" value="C:plasma membrane"/>
    <property type="evidence" value="ECO:0007669"/>
    <property type="project" value="UniProtKB-SubCell"/>
</dbReference>
<feature type="transmembrane region" description="Helical" evidence="6">
    <location>
        <begin position="230"/>
        <end position="250"/>
    </location>
</feature>
<evidence type="ECO:0000256" key="3">
    <source>
        <dbReference type="ARBA" id="ARBA00022692"/>
    </source>
</evidence>
<evidence type="ECO:0000256" key="1">
    <source>
        <dbReference type="ARBA" id="ARBA00004651"/>
    </source>
</evidence>
<feature type="transmembrane region" description="Helical" evidence="6">
    <location>
        <begin position="37"/>
        <end position="63"/>
    </location>
</feature>
<dbReference type="InterPro" id="IPR003838">
    <property type="entry name" value="ABC3_permease_C"/>
</dbReference>
<gene>
    <name evidence="8" type="ORF">BSZ40_07645</name>
</gene>
<name>A0A1Q5PV21_9ACTO</name>
<evidence type="ECO:0000256" key="6">
    <source>
        <dbReference type="SAM" id="Phobius"/>
    </source>
</evidence>
<evidence type="ECO:0000256" key="5">
    <source>
        <dbReference type="ARBA" id="ARBA00023136"/>
    </source>
</evidence>
<feature type="domain" description="ABC3 transporter permease C-terminal" evidence="7">
    <location>
        <begin position="117"/>
        <end position="213"/>
    </location>
</feature>
<dbReference type="EMBL" id="MQVS01000007">
    <property type="protein sequence ID" value="OKL51431.1"/>
    <property type="molecule type" value="Genomic_DNA"/>
</dbReference>
<keyword evidence="3 6" id="KW-0812">Transmembrane</keyword>
<organism evidence="8 9">
    <name type="scientific">Buchananella hordeovulneris</name>
    <dbReference type="NCBI Taxonomy" id="52770"/>
    <lineage>
        <taxon>Bacteria</taxon>
        <taxon>Bacillati</taxon>
        <taxon>Actinomycetota</taxon>
        <taxon>Actinomycetes</taxon>
        <taxon>Actinomycetales</taxon>
        <taxon>Actinomycetaceae</taxon>
        <taxon>Buchananella</taxon>
    </lineage>
</organism>
<keyword evidence="4 6" id="KW-1133">Transmembrane helix</keyword>